<dbReference type="PANTHER" id="PTHR46438">
    <property type="entry name" value="ALPHA/BETA-HYDROLASES SUPERFAMILY PROTEIN"/>
    <property type="match status" value="1"/>
</dbReference>
<dbReference type="PRINTS" id="PR00111">
    <property type="entry name" value="ABHYDROLASE"/>
</dbReference>
<dbReference type="GO" id="GO:0016787">
    <property type="term" value="F:hydrolase activity"/>
    <property type="evidence" value="ECO:0007669"/>
    <property type="project" value="UniProtKB-KW"/>
</dbReference>
<proteinExistence type="predicted"/>
<evidence type="ECO:0000313" key="3">
    <source>
        <dbReference type="Proteomes" id="UP001595722"/>
    </source>
</evidence>
<dbReference type="SUPFAM" id="SSF53474">
    <property type="entry name" value="alpha/beta-Hydrolases"/>
    <property type="match status" value="1"/>
</dbReference>
<dbReference type="InterPro" id="IPR000639">
    <property type="entry name" value="Epox_hydrolase-like"/>
</dbReference>
<dbReference type="InterPro" id="IPR029058">
    <property type="entry name" value="AB_hydrolase_fold"/>
</dbReference>
<gene>
    <name evidence="2" type="ORF">ACFOMG_11840</name>
</gene>
<keyword evidence="2" id="KW-0378">Hydrolase</keyword>
<reference evidence="3" key="1">
    <citation type="journal article" date="2019" name="Int. J. Syst. Evol. Microbiol.">
        <title>The Global Catalogue of Microorganisms (GCM) 10K type strain sequencing project: providing services to taxonomists for standard genome sequencing and annotation.</title>
        <authorList>
            <consortium name="The Broad Institute Genomics Platform"/>
            <consortium name="The Broad Institute Genome Sequencing Center for Infectious Disease"/>
            <person name="Wu L."/>
            <person name="Ma J."/>
        </authorList>
    </citation>
    <scope>NUCLEOTIDE SEQUENCE [LARGE SCALE GENOMIC DNA]</scope>
    <source>
        <strain evidence="3">KCTC 42424</strain>
    </source>
</reference>
<dbReference type="EMBL" id="JBHRYB010000013">
    <property type="protein sequence ID" value="MFC3680790.1"/>
    <property type="molecule type" value="Genomic_DNA"/>
</dbReference>
<dbReference type="PRINTS" id="PR00412">
    <property type="entry name" value="EPOXHYDRLASE"/>
</dbReference>
<evidence type="ECO:0000313" key="2">
    <source>
        <dbReference type="EMBL" id="MFC3680790.1"/>
    </source>
</evidence>
<keyword evidence="3" id="KW-1185">Reference proteome</keyword>
<evidence type="ECO:0000259" key="1">
    <source>
        <dbReference type="Pfam" id="PF00561"/>
    </source>
</evidence>
<protein>
    <submittedName>
        <fullName evidence="2">Alpha/beta fold hydrolase</fullName>
    </submittedName>
</protein>
<dbReference type="RefSeq" id="WP_376866890.1">
    <property type="nucleotide sequence ID" value="NZ_JBHRYB010000013.1"/>
</dbReference>
<dbReference type="InterPro" id="IPR000073">
    <property type="entry name" value="AB_hydrolase_1"/>
</dbReference>
<dbReference type="PROSITE" id="PS51257">
    <property type="entry name" value="PROKAR_LIPOPROTEIN"/>
    <property type="match status" value="1"/>
</dbReference>
<name>A0ABV7VTX5_9GAMM</name>
<dbReference type="PANTHER" id="PTHR46438:SF11">
    <property type="entry name" value="LIPASE-RELATED"/>
    <property type="match status" value="1"/>
</dbReference>
<dbReference type="Gene3D" id="3.40.50.1820">
    <property type="entry name" value="alpha/beta hydrolase"/>
    <property type="match status" value="1"/>
</dbReference>
<comment type="caution">
    <text evidence="2">The sequence shown here is derived from an EMBL/GenBank/DDBJ whole genome shotgun (WGS) entry which is preliminary data.</text>
</comment>
<organism evidence="2 3">
    <name type="scientific">Bacterioplanoides pacificum</name>
    <dbReference type="NCBI Taxonomy" id="1171596"/>
    <lineage>
        <taxon>Bacteria</taxon>
        <taxon>Pseudomonadati</taxon>
        <taxon>Pseudomonadota</taxon>
        <taxon>Gammaproteobacteria</taxon>
        <taxon>Oceanospirillales</taxon>
        <taxon>Oceanospirillaceae</taxon>
        <taxon>Bacterioplanoides</taxon>
    </lineage>
</organism>
<dbReference type="Pfam" id="PF00561">
    <property type="entry name" value="Abhydrolase_1"/>
    <property type="match status" value="1"/>
</dbReference>
<accession>A0ABV7VTX5</accession>
<dbReference type="Proteomes" id="UP001595722">
    <property type="component" value="Unassembled WGS sequence"/>
</dbReference>
<sequence>MKITKFLLLFSLFLVTTGCASLGMGSRPLSELTTNYTNDASRFQAVDDLVIHYRDEGQGPVLVLLHGVASSLHTWDGWTEQLKDRYRIIRIDLPAHGLTGPDPKLERYQIGYMVDKLDKFLNKIGVRKAALAGNSLGGYIAWNYALHRPDRIEKLILIDAAGYPQDMPFIMNFAALPVIGEMSTLMMPRFIVSSNIHDAYGDEDKVSDQLVKRYHDLTLRPGNRKGLVNVFRTMKEQSHNPQLGDRVRDIRTPTLLLWGEEDQWVPLTVMERFRQDLPNAQVITYEGVGHMPMEELPVQSARDAAQFLRGQAATIPYQSAQGG</sequence>
<feature type="domain" description="AB hydrolase-1" evidence="1">
    <location>
        <begin position="60"/>
        <end position="295"/>
    </location>
</feature>